<dbReference type="InterPro" id="IPR011006">
    <property type="entry name" value="CheY-like_superfamily"/>
</dbReference>
<reference evidence="5 6" key="1">
    <citation type="submission" date="2016-08" db="EMBL/GenBank/DDBJ databases">
        <title>A new outlook on sporulation: Clostridium algidixylanolyticum.</title>
        <authorList>
            <person name="Poppleton D.I."/>
            <person name="Gribaldo S."/>
        </authorList>
    </citation>
    <scope>NUCLEOTIDE SEQUENCE [LARGE SCALE GENOMIC DNA]</scope>
    <source>
        <strain evidence="5 6">SPL73</strain>
    </source>
</reference>
<name>A0A419SS79_9FIRM</name>
<dbReference type="CDD" id="cd00156">
    <property type="entry name" value="REC"/>
    <property type="match status" value="1"/>
</dbReference>
<evidence type="ECO:0000313" key="5">
    <source>
        <dbReference type="EMBL" id="RKD28109.1"/>
    </source>
</evidence>
<accession>A0A419SS79</accession>
<protein>
    <recommendedName>
        <fullName evidence="1">Stage 0 sporulation protein A homolog</fullName>
    </recommendedName>
</protein>
<dbReference type="Gene3D" id="3.40.50.2300">
    <property type="match status" value="1"/>
</dbReference>
<dbReference type="InterPro" id="IPR046947">
    <property type="entry name" value="LytR-like"/>
</dbReference>
<dbReference type="EMBL" id="MCIA01000035">
    <property type="protein sequence ID" value="RKD28109.1"/>
    <property type="molecule type" value="Genomic_DNA"/>
</dbReference>
<dbReference type="Pfam" id="PF00072">
    <property type="entry name" value="Response_reg"/>
    <property type="match status" value="1"/>
</dbReference>
<keyword evidence="6" id="KW-1185">Reference proteome</keyword>
<evidence type="ECO:0000313" key="6">
    <source>
        <dbReference type="Proteomes" id="UP000284277"/>
    </source>
</evidence>
<dbReference type="GO" id="GO:0003677">
    <property type="term" value="F:DNA binding"/>
    <property type="evidence" value="ECO:0007669"/>
    <property type="project" value="InterPro"/>
</dbReference>
<dbReference type="OrthoDB" id="9774865at2"/>
<dbReference type="InterPro" id="IPR001789">
    <property type="entry name" value="Sig_transdc_resp-reg_receiver"/>
</dbReference>
<dbReference type="SUPFAM" id="SSF52172">
    <property type="entry name" value="CheY-like"/>
    <property type="match status" value="1"/>
</dbReference>
<dbReference type="GO" id="GO:0000156">
    <property type="term" value="F:phosphorelay response regulator activity"/>
    <property type="evidence" value="ECO:0007669"/>
    <property type="project" value="InterPro"/>
</dbReference>
<dbReference type="PANTHER" id="PTHR37299">
    <property type="entry name" value="TRANSCRIPTIONAL REGULATOR-RELATED"/>
    <property type="match status" value="1"/>
</dbReference>
<dbReference type="Proteomes" id="UP000284277">
    <property type="component" value="Unassembled WGS sequence"/>
</dbReference>
<evidence type="ECO:0000256" key="3">
    <source>
        <dbReference type="PROSITE-ProRule" id="PRU00169"/>
    </source>
</evidence>
<evidence type="ECO:0000256" key="1">
    <source>
        <dbReference type="ARBA" id="ARBA00018672"/>
    </source>
</evidence>
<dbReference type="AlphaFoldDB" id="A0A419SS79"/>
<dbReference type="InterPro" id="IPR007492">
    <property type="entry name" value="LytTR_DNA-bd_dom"/>
</dbReference>
<comment type="caution">
    <text evidence="5">The sequence shown here is derived from an EMBL/GenBank/DDBJ whole genome shotgun (WGS) entry which is preliminary data.</text>
</comment>
<dbReference type="SMART" id="SM00850">
    <property type="entry name" value="LytTR"/>
    <property type="match status" value="1"/>
</dbReference>
<gene>
    <name evidence="5" type="ORF">BET01_11220</name>
</gene>
<dbReference type="RefSeq" id="WP_120198741.1">
    <property type="nucleotide sequence ID" value="NZ_MCIA01000035.1"/>
</dbReference>
<dbReference type="PANTHER" id="PTHR37299:SF1">
    <property type="entry name" value="STAGE 0 SPORULATION PROTEIN A HOMOLOG"/>
    <property type="match status" value="1"/>
</dbReference>
<feature type="modified residue" description="4-aspartylphosphate" evidence="3">
    <location>
        <position position="57"/>
    </location>
</feature>
<proteinExistence type="predicted"/>
<dbReference type="PROSITE" id="PS50110">
    <property type="entry name" value="RESPONSE_REGULATORY"/>
    <property type="match status" value="1"/>
</dbReference>
<evidence type="ECO:0000256" key="2">
    <source>
        <dbReference type="ARBA" id="ARBA00024867"/>
    </source>
</evidence>
<comment type="function">
    <text evidence="2">May play the central regulatory role in sporulation. It may be an element of the effector pathway responsible for the activation of sporulation genes in response to nutritional stress. Spo0A may act in concert with spo0H (a sigma factor) to control the expression of some genes that are critical to the sporulation process.</text>
</comment>
<dbReference type="SMART" id="SM00448">
    <property type="entry name" value="REC"/>
    <property type="match status" value="1"/>
</dbReference>
<keyword evidence="3" id="KW-0597">Phosphoprotein</keyword>
<sequence>MFEIAICDDNAQDRKRLSERIRKNIPEAEKIRIHEFDCGISLLGAIKDIRFSIIFLDVQMKGIDGEETAIRIRALDNNVILVFYTGFVEPSPRSFEVQPYRYIMKNMTEKIMDRYIKDALNKMIEIGQAPFLTANMNRERLFLRADDIVYIEKYKKNTRVHISENSLRIYGIKPDENGELPDIRIPEKLEKIYEKLKDHGFGYPHDSYIINLKYLVYCTSKILKLKDVENTFQIARSKASEFNSLKETFMLSKYKEGDYNGK</sequence>
<evidence type="ECO:0000259" key="4">
    <source>
        <dbReference type="PROSITE" id="PS50110"/>
    </source>
</evidence>
<feature type="domain" description="Response regulatory" evidence="4">
    <location>
        <begin position="3"/>
        <end position="120"/>
    </location>
</feature>
<organism evidence="5 6">
    <name type="scientific">Lacrimispora algidixylanolytica</name>
    <dbReference type="NCBI Taxonomy" id="94868"/>
    <lineage>
        <taxon>Bacteria</taxon>
        <taxon>Bacillati</taxon>
        <taxon>Bacillota</taxon>
        <taxon>Clostridia</taxon>
        <taxon>Lachnospirales</taxon>
        <taxon>Lachnospiraceae</taxon>
        <taxon>Lacrimispora</taxon>
    </lineage>
</organism>
<dbReference type="Gene3D" id="2.40.50.1020">
    <property type="entry name" value="LytTr DNA-binding domain"/>
    <property type="match status" value="1"/>
</dbReference>